<sequence>MAYHGRLLKQREITMNIINTVCELTNISIAISITHDEEVNSTLVALDINNVPFFSYQWGQVTKGQRKVQLGATSHGLSALYLHLHHNVIDSHNTDIAQCYLTNRDEILAVVRDLGVIFNGTEWIEKLDISHYRLAIEEQFPGETKAVMVLTSKGDEHRAAYTFTANNLGDLMGTGIKRGETVVLSGHNSRFVHDYASTVVPPQISDVISSHADTLKARFPALV</sequence>
<evidence type="ECO:0000313" key="2">
    <source>
        <dbReference type="Proteomes" id="UP000294542"/>
    </source>
</evidence>
<protein>
    <submittedName>
        <fullName evidence="1">Uncharacterized protein</fullName>
    </submittedName>
</protein>
<reference evidence="1 2" key="1">
    <citation type="submission" date="2019-02" db="EMBL/GenBank/DDBJ databases">
        <authorList>
            <person name="Eardley R."/>
            <person name="Sharma R."/>
            <person name="Beatty N."/>
            <person name="Choi M.C."/>
            <person name="Duncan S."/>
            <person name="Fajardo C.P."/>
            <person name="Ferguson H.P."/>
            <person name="Kruger J.L."/>
            <person name="Webb C.J."/>
            <person name="Grose J.H."/>
        </authorList>
    </citation>
    <scope>NUCLEOTIDE SEQUENCE [LARGE SCALE GENOMIC DNA]</scope>
</reference>
<proteinExistence type="predicted"/>
<dbReference type="Proteomes" id="UP000294542">
    <property type="component" value="Segment"/>
</dbReference>
<gene>
    <name evidence="1" type="ORF">REBECCA_122</name>
</gene>
<organism evidence="1 2">
    <name type="scientific">Erwinia phage Rebecca</name>
    <dbReference type="NCBI Taxonomy" id="2530026"/>
    <lineage>
        <taxon>Viruses</taxon>
        <taxon>Duplodnaviria</taxon>
        <taxon>Heunggongvirae</taxon>
        <taxon>Uroviricota</taxon>
        <taxon>Caudoviricetes</taxon>
        <taxon>Chimalliviridae</taxon>
        <taxon>Agricanvirus</taxon>
        <taxon>Agricanvirus ray</taxon>
    </lineage>
</organism>
<dbReference type="EMBL" id="MK514281">
    <property type="protein sequence ID" value="QBP07229.1"/>
    <property type="molecule type" value="Genomic_DNA"/>
</dbReference>
<name>A0A482IJB6_9CAUD</name>
<accession>A0A482IJB6</accession>
<evidence type="ECO:0000313" key="1">
    <source>
        <dbReference type="EMBL" id="QBP07229.1"/>
    </source>
</evidence>